<dbReference type="InterPro" id="IPR007236">
    <property type="entry name" value="SlyX"/>
</dbReference>
<dbReference type="Pfam" id="PF04102">
    <property type="entry name" value="SlyX"/>
    <property type="match status" value="1"/>
</dbReference>
<dbReference type="RefSeq" id="WP_072284749.1">
    <property type="nucleotide sequence ID" value="NZ_CP015519.1"/>
</dbReference>
<dbReference type="STRING" id="1842532.A7E78_13320"/>
<evidence type="ECO:0008006" key="3">
    <source>
        <dbReference type="Google" id="ProtNLM"/>
    </source>
</evidence>
<dbReference type="PANTHER" id="PTHR36508:SF1">
    <property type="entry name" value="PROTEIN SLYX"/>
    <property type="match status" value="1"/>
</dbReference>
<dbReference type="PANTHER" id="PTHR36508">
    <property type="entry name" value="PROTEIN SLYX"/>
    <property type="match status" value="1"/>
</dbReference>
<reference evidence="1 2" key="1">
    <citation type="journal article" date="2017" name="Genome Announc.">
        <title>Complete Genome Sequences of Two Acetylene-Fermenting Pelobacter acetylenicus Strains.</title>
        <authorList>
            <person name="Sutton J.M."/>
            <person name="Baesman S.M."/>
            <person name="Fierst J.L."/>
            <person name="Poret-Peterson A.T."/>
            <person name="Oremland R.S."/>
            <person name="Dunlap D.S."/>
            <person name="Akob D.M."/>
        </authorList>
    </citation>
    <scope>NUCLEOTIDE SEQUENCE [LARGE SCALE GENOMIC DNA]</scope>
    <source>
        <strain evidence="1 2">SFB93</strain>
    </source>
</reference>
<name>A0A1L3GS46_9BACT</name>
<dbReference type="Gene3D" id="1.20.5.300">
    <property type="match status" value="1"/>
</dbReference>
<dbReference type="KEGG" id="pef:A7E78_13320"/>
<evidence type="ECO:0000313" key="2">
    <source>
        <dbReference type="Proteomes" id="UP000182517"/>
    </source>
</evidence>
<organism evidence="1 2">
    <name type="scientific">Syntrophotalea acetylenivorans</name>
    <dbReference type="NCBI Taxonomy" id="1842532"/>
    <lineage>
        <taxon>Bacteria</taxon>
        <taxon>Pseudomonadati</taxon>
        <taxon>Thermodesulfobacteriota</taxon>
        <taxon>Desulfuromonadia</taxon>
        <taxon>Desulfuromonadales</taxon>
        <taxon>Syntrophotaleaceae</taxon>
        <taxon>Syntrophotalea</taxon>
    </lineage>
</organism>
<evidence type="ECO:0000313" key="1">
    <source>
        <dbReference type="EMBL" id="APG28725.1"/>
    </source>
</evidence>
<protein>
    <recommendedName>
        <fullName evidence="3">SlyX protein</fullName>
    </recommendedName>
</protein>
<keyword evidence="2" id="KW-1185">Reference proteome</keyword>
<dbReference type="Proteomes" id="UP000182517">
    <property type="component" value="Chromosome"/>
</dbReference>
<gene>
    <name evidence="1" type="ORF">A7E78_13320</name>
</gene>
<accession>A0A1L3GS46</accession>
<dbReference type="AlphaFoldDB" id="A0A1L3GS46"/>
<sequence length="63" mass="7346">MSQIEERLTELEIRFTHQARLIEELNEVVTDCNQSIARLEAENGRLREMLKSFAPELSESPDE</sequence>
<dbReference type="EMBL" id="CP015519">
    <property type="protein sequence ID" value="APG28725.1"/>
    <property type="molecule type" value="Genomic_DNA"/>
</dbReference>
<dbReference type="OrthoDB" id="5387746at2"/>
<proteinExistence type="predicted"/>